<reference evidence="2" key="1">
    <citation type="journal article" date="2023" name="J. Hosp. Infect.">
        <title>Cross-contamination of carbapenem-resistant Gram-negative bacteria between patients and hospital environment in the first year of a newly built surgical ward.</title>
        <authorList>
            <person name="Boutin S."/>
            <person name="Scherrer M."/>
            <person name="Spath I."/>
            <person name="Kocer K."/>
            <person name="Heeg K."/>
            <person name="Nurjadi D."/>
        </authorList>
    </citation>
    <scope>NUCLEOTIDE SEQUENCE</scope>
    <source>
        <strain evidence="2">KE10384</strain>
    </source>
</reference>
<evidence type="ECO:0000256" key="1">
    <source>
        <dbReference type="SAM" id="Phobius"/>
    </source>
</evidence>
<name>A0AAW9LN99_KLEAE</name>
<proteinExistence type="predicted"/>
<feature type="transmembrane region" description="Helical" evidence="1">
    <location>
        <begin position="21"/>
        <end position="41"/>
    </location>
</feature>
<evidence type="ECO:0000313" key="3">
    <source>
        <dbReference type="Proteomes" id="UP001303386"/>
    </source>
</evidence>
<gene>
    <name evidence="2" type="ORF">PZT46_09460</name>
</gene>
<keyword evidence="1" id="KW-0472">Membrane</keyword>
<dbReference type="AlphaFoldDB" id="A0AAW9LN99"/>
<sequence>MKSVKFSASHSYKRIGVHCINMIDAMGRGICSIMAFVSLIALDGWLFRLGGFAICFVLICLIIFLADWLKAKIQ</sequence>
<accession>A0AAW9LN99</accession>
<keyword evidence="1" id="KW-0812">Transmembrane</keyword>
<comment type="caution">
    <text evidence="2">The sequence shown here is derived from an EMBL/GenBank/DDBJ whole genome shotgun (WGS) entry which is preliminary data.</text>
</comment>
<keyword evidence="1" id="KW-1133">Transmembrane helix</keyword>
<dbReference type="RefSeq" id="WP_180807182.1">
    <property type="nucleotide sequence ID" value="NZ_CAXOAM010000001.1"/>
</dbReference>
<evidence type="ECO:0008006" key="4">
    <source>
        <dbReference type="Google" id="ProtNLM"/>
    </source>
</evidence>
<feature type="transmembrane region" description="Helical" evidence="1">
    <location>
        <begin position="47"/>
        <end position="69"/>
    </location>
</feature>
<dbReference type="Proteomes" id="UP001303386">
    <property type="component" value="Unassembled WGS sequence"/>
</dbReference>
<protein>
    <recommendedName>
        <fullName evidence="4">MFS transporter</fullName>
    </recommendedName>
</protein>
<evidence type="ECO:0000313" key="2">
    <source>
        <dbReference type="EMBL" id="MEA8799481.1"/>
    </source>
</evidence>
<organism evidence="2 3">
    <name type="scientific">Klebsiella aerogenes</name>
    <name type="common">Enterobacter aerogenes</name>
    <dbReference type="NCBI Taxonomy" id="548"/>
    <lineage>
        <taxon>Bacteria</taxon>
        <taxon>Pseudomonadati</taxon>
        <taxon>Pseudomonadota</taxon>
        <taxon>Gammaproteobacteria</taxon>
        <taxon>Enterobacterales</taxon>
        <taxon>Enterobacteriaceae</taxon>
        <taxon>Klebsiella/Raoultella group</taxon>
        <taxon>Klebsiella</taxon>
    </lineage>
</organism>
<dbReference type="EMBL" id="JARELW010000003">
    <property type="protein sequence ID" value="MEA8799481.1"/>
    <property type="molecule type" value="Genomic_DNA"/>
</dbReference>